<dbReference type="InterPro" id="IPR036259">
    <property type="entry name" value="MFS_trans_sf"/>
</dbReference>
<dbReference type="EMBL" id="MAEM01000091">
    <property type="protein sequence ID" value="OBS03229.1"/>
    <property type="molecule type" value="Genomic_DNA"/>
</dbReference>
<feature type="transmembrane region" description="Helical" evidence="5">
    <location>
        <begin position="92"/>
        <end position="111"/>
    </location>
</feature>
<dbReference type="InterPro" id="IPR011701">
    <property type="entry name" value="MFS"/>
</dbReference>
<sequence length="532" mass="56161">MVDTLARPSQVGDFALADLSVRARSWLLTVASLGVLLVMSSMIALNTAIPDMATAMSATQTQLTWIVDSYTLVLACLLLPAGALGDRYGRRGAMLVGLAVFSLASVVPAVWSDPTIVILARATAGVGAALVMPATLSLITAAHPKDQRNKAVGIWAGVAGAGALVGMLGSGALLHFWSWHSIFWAFTGGGLTLFVLTLTIASSKQSEARPLDWRGALVIGGAVAALVFGILEAPARGWTHPMVLGSIGAGLAMSVAFGFVEVRHSYPLLDVRLFAVPAFATGAATITVFFISMFGYMFLLMQYMQLIFGYSPIKTAFALSPIMGPLLVLSLLSFWYLPRFGLRAVVFSGLMLIAFGLVCLLGVELGSAYWRAAWPMLVLSTGIGLCTAPTTSVIMTTVPDDKQGVASAVNDATREIGAALGIALAGSMLAANYPKMLAPKLIGFPQQVSDPASTSVGQALEVARRLGPAGDRLAEVSKVAFIDAMSSSLLVLALFVAVSAVLIGLWAPGRDDRQLRFVRALRARWAQRRQRF</sequence>
<evidence type="ECO:0000313" key="8">
    <source>
        <dbReference type="Proteomes" id="UP000093757"/>
    </source>
</evidence>
<proteinExistence type="predicted"/>
<dbReference type="CDD" id="cd17321">
    <property type="entry name" value="MFS_MMR_MDR_like"/>
    <property type="match status" value="1"/>
</dbReference>
<feature type="transmembrane region" description="Helical" evidence="5">
    <location>
        <begin position="26"/>
        <end position="45"/>
    </location>
</feature>
<evidence type="ECO:0000256" key="2">
    <source>
        <dbReference type="ARBA" id="ARBA00022692"/>
    </source>
</evidence>
<name>A0A1A6BLZ0_MYCGO</name>
<keyword evidence="4 5" id="KW-0472">Membrane</keyword>
<gene>
    <name evidence="7" type="ORF">A9W98_10655</name>
</gene>
<evidence type="ECO:0000313" key="7">
    <source>
        <dbReference type="EMBL" id="OBS03229.1"/>
    </source>
</evidence>
<evidence type="ECO:0000259" key="6">
    <source>
        <dbReference type="PROSITE" id="PS50850"/>
    </source>
</evidence>
<organism evidence="7 8">
    <name type="scientific">Mycobacterium gordonae</name>
    <dbReference type="NCBI Taxonomy" id="1778"/>
    <lineage>
        <taxon>Bacteria</taxon>
        <taxon>Bacillati</taxon>
        <taxon>Actinomycetota</taxon>
        <taxon>Actinomycetes</taxon>
        <taxon>Mycobacteriales</taxon>
        <taxon>Mycobacteriaceae</taxon>
        <taxon>Mycobacterium</taxon>
    </lineage>
</organism>
<dbReference type="GO" id="GO:0005886">
    <property type="term" value="C:plasma membrane"/>
    <property type="evidence" value="ECO:0007669"/>
    <property type="project" value="UniProtKB-SubCell"/>
</dbReference>
<dbReference type="PANTHER" id="PTHR42718:SF42">
    <property type="entry name" value="EXPORT PROTEIN"/>
    <property type="match status" value="1"/>
</dbReference>
<feature type="transmembrane region" description="Helical" evidence="5">
    <location>
        <begin position="416"/>
        <end position="433"/>
    </location>
</feature>
<feature type="transmembrane region" description="Helical" evidence="5">
    <location>
        <begin position="151"/>
        <end position="176"/>
    </location>
</feature>
<dbReference type="PROSITE" id="PS50850">
    <property type="entry name" value="MFS"/>
    <property type="match status" value="1"/>
</dbReference>
<dbReference type="GO" id="GO:0022857">
    <property type="term" value="F:transmembrane transporter activity"/>
    <property type="evidence" value="ECO:0007669"/>
    <property type="project" value="InterPro"/>
</dbReference>
<feature type="transmembrane region" description="Helical" evidence="5">
    <location>
        <begin position="243"/>
        <end position="262"/>
    </location>
</feature>
<comment type="caution">
    <text evidence="7">The sequence shown here is derived from an EMBL/GenBank/DDBJ whole genome shotgun (WGS) entry which is preliminary data.</text>
</comment>
<dbReference type="Pfam" id="PF07690">
    <property type="entry name" value="MFS_1"/>
    <property type="match status" value="1"/>
</dbReference>
<dbReference type="Gene3D" id="1.20.1720.10">
    <property type="entry name" value="Multidrug resistance protein D"/>
    <property type="match status" value="1"/>
</dbReference>
<reference evidence="7 8" key="1">
    <citation type="submission" date="2016-06" db="EMBL/GenBank/DDBJ databases">
        <authorList>
            <person name="Kjaerup R.B."/>
            <person name="Dalgaard T.S."/>
            <person name="Juul-Madsen H.R."/>
        </authorList>
    </citation>
    <scope>NUCLEOTIDE SEQUENCE [LARGE SCALE GENOMIC DNA]</scope>
    <source>
        <strain evidence="7 8">1245752.6</strain>
    </source>
</reference>
<dbReference type="InterPro" id="IPR020846">
    <property type="entry name" value="MFS_dom"/>
</dbReference>
<keyword evidence="3 5" id="KW-1133">Transmembrane helix</keyword>
<dbReference type="SUPFAM" id="SSF103473">
    <property type="entry name" value="MFS general substrate transporter"/>
    <property type="match status" value="1"/>
</dbReference>
<keyword evidence="2 5" id="KW-0812">Transmembrane</keyword>
<feature type="transmembrane region" description="Helical" evidence="5">
    <location>
        <begin position="274"/>
        <end position="298"/>
    </location>
</feature>
<feature type="transmembrane region" description="Helical" evidence="5">
    <location>
        <begin position="344"/>
        <end position="366"/>
    </location>
</feature>
<evidence type="ECO:0000256" key="1">
    <source>
        <dbReference type="ARBA" id="ARBA00004651"/>
    </source>
</evidence>
<evidence type="ECO:0000256" key="3">
    <source>
        <dbReference type="ARBA" id="ARBA00022989"/>
    </source>
</evidence>
<evidence type="ECO:0000256" key="4">
    <source>
        <dbReference type="ARBA" id="ARBA00023136"/>
    </source>
</evidence>
<feature type="domain" description="Major facilitator superfamily (MFS) profile" evidence="6">
    <location>
        <begin position="27"/>
        <end position="511"/>
    </location>
</feature>
<evidence type="ECO:0000256" key="5">
    <source>
        <dbReference type="SAM" id="Phobius"/>
    </source>
</evidence>
<dbReference type="PANTHER" id="PTHR42718">
    <property type="entry name" value="MAJOR FACILITATOR SUPERFAMILY MULTIDRUG TRANSPORTER MFSC"/>
    <property type="match status" value="1"/>
</dbReference>
<dbReference type="Gene3D" id="1.20.1250.20">
    <property type="entry name" value="MFS general substrate transporter like domains"/>
    <property type="match status" value="1"/>
</dbReference>
<comment type="subcellular location">
    <subcellularLocation>
        <location evidence="1">Cell membrane</location>
        <topology evidence="1">Multi-pass membrane protein</topology>
    </subcellularLocation>
</comment>
<accession>A0A1A6BLZ0</accession>
<dbReference type="AlphaFoldDB" id="A0A1A6BLZ0"/>
<feature type="transmembrane region" description="Helical" evidence="5">
    <location>
        <begin position="117"/>
        <end position="139"/>
    </location>
</feature>
<feature type="transmembrane region" description="Helical" evidence="5">
    <location>
        <begin position="318"/>
        <end position="337"/>
    </location>
</feature>
<dbReference type="OrthoDB" id="9781469at2"/>
<feature type="transmembrane region" description="Helical" evidence="5">
    <location>
        <begin position="489"/>
        <end position="507"/>
    </location>
</feature>
<feature type="transmembrane region" description="Helical" evidence="5">
    <location>
        <begin position="65"/>
        <end position="85"/>
    </location>
</feature>
<dbReference type="RefSeq" id="WP_065132647.1">
    <property type="nucleotide sequence ID" value="NZ_JANFXG010000092.1"/>
</dbReference>
<feature type="transmembrane region" description="Helical" evidence="5">
    <location>
        <begin position="182"/>
        <end position="201"/>
    </location>
</feature>
<feature type="transmembrane region" description="Helical" evidence="5">
    <location>
        <begin position="372"/>
        <end position="395"/>
    </location>
</feature>
<dbReference type="Proteomes" id="UP000093757">
    <property type="component" value="Unassembled WGS sequence"/>
</dbReference>
<feature type="transmembrane region" description="Helical" evidence="5">
    <location>
        <begin position="213"/>
        <end position="231"/>
    </location>
</feature>
<protein>
    <submittedName>
        <fullName evidence="7">MFS transporter</fullName>
    </submittedName>
</protein>